<dbReference type="PANTHER" id="PTHR11985:SF31">
    <property type="entry name" value="GLYCEROL-3-PHOSPHATE DEHYDROGENASE 2"/>
    <property type="match status" value="1"/>
</dbReference>
<dbReference type="PANTHER" id="PTHR11985">
    <property type="entry name" value="GLYCEROL-3-PHOSPHATE DEHYDROGENASE"/>
    <property type="match status" value="1"/>
</dbReference>
<dbReference type="Gene3D" id="3.30.9.10">
    <property type="entry name" value="D-Amino Acid Oxidase, subunit A, domain 2"/>
    <property type="match status" value="1"/>
</dbReference>
<feature type="domain" description="FAD dependent oxidoreductase" evidence="8">
    <location>
        <begin position="97"/>
        <end position="450"/>
    </location>
</feature>
<dbReference type="Gene3D" id="3.50.50.60">
    <property type="entry name" value="FAD/NAD(P)-binding domain"/>
    <property type="match status" value="1"/>
</dbReference>
<evidence type="ECO:0000256" key="3">
    <source>
        <dbReference type="ARBA" id="ARBA00022630"/>
    </source>
</evidence>
<dbReference type="PRINTS" id="PR01001">
    <property type="entry name" value="FADG3PDH"/>
</dbReference>
<comment type="similarity">
    <text evidence="2 6">Belongs to the FAD-dependent glycerol-3-phosphate dehydrogenase family.</text>
</comment>
<comment type="cofactor">
    <cofactor evidence="1 6">
        <name>FAD</name>
        <dbReference type="ChEBI" id="CHEBI:57692"/>
    </cofactor>
</comment>
<keyword evidence="5 6" id="KW-0560">Oxidoreductase</keyword>
<proteinExistence type="inferred from homology"/>
<comment type="catalytic activity">
    <reaction evidence="6">
        <text>a quinone + sn-glycerol 3-phosphate = dihydroxyacetone phosphate + a quinol</text>
        <dbReference type="Rhea" id="RHEA:18977"/>
        <dbReference type="ChEBI" id="CHEBI:24646"/>
        <dbReference type="ChEBI" id="CHEBI:57597"/>
        <dbReference type="ChEBI" id="CHEBI:57642"/>
        <dbReference type="ChEBI" id="CHEBI:132124"/>
        <dbReference type="EC" id="1.1.5.3"/>
    </reaction>
</comment>
<dbReference type="SUPFAM" id="SSF54373">
    <property type="entry name" value="FAD-linked reductases, C-terminal domain"/>
    <property type="match status" value="1"/>
</dbReference>
<feature type="region of interest" description="Disordered" evidence="7">
    <location>
        <begin position="16"/>
        <end position="82"/>
    </location>
</feature>
<dbReference type="InterPro" id="IPR000447">
    <property type="entry name" value="G3P_DH_FAD-dep"/>
</dbReference>
<keyword evidence="11" id="KW-1185">Reference proteome</keyword>
<dbReference type="InterPro" id="IPR031656">
    <property type="entry name" value="DAO_C"/>
</dbReference>
<organism evidence="10 11">
    <name type="scientific">Plantactinospora mayteni</name>
    <dbReference type="NCBI Taxonomy" id="566021"/>
    <lineage>
        <taxon>Bacteria</taxon>
        <taxon>Bacillati</taxon>
        <taxon>Actinomycetota</taxon>
        <taxon>Actinomycetes</taxon>
        <taxon>Micromonosporales</taxon>
        <taxon>Micromonosporaceae</taxon>
        <taxon>Plantactinospora</taxon>
    </lineage>
</organism>
<evidence type="ECO:0000256" key="6">
    <source>
        <dbReference type="RuleBase" id="RU361217"/>
    </source>
</evidence>
<dbReference type="EC" id="1.1.5.3" evidence="6"/>
<name>A0ABQ4ENQ9_9ACTN</name>
<evidence type="ECO:0000256" key="2">
    <source>
        <dbReference type="ARBA" id="ARBA00007330"/>
    </source>
</evidence>
<protein>
    <recommendedName>
        <fullName evidence="6">Glycerol-3-phosphate dehydrogenase</fullName>
        <ecNumber evidence="6">1.1.5.3</ecNumber>
    </recommendedName>
</protein>
<dbReference type="PROSITE" id="PS00978">
    <property type="entry name" value="FAD_G3PDH_2"/>
    <property type="match status" value="1"/>
</dbReference>
<evidence type="ECO:0000256" key="4">
    <source>
        <dbReference type="ARBA" id="ARBA00022827"/>
    </source>
</evidence>
<dbReference type="EMBL" id="BONX01000018">
    <property type="protein sequence ID" value="GIG96298.1"/>
    <property type="molecule type" value="Genomic_DNA"/>
</dbReference>
<evidence type="ECO:0000256" key="7">
    <source>
        <dbReference type="SAM" id="MobiDB-lite"/>
    </source>
</evidence>
<dbReference type="SUPFAM" id="SSF51905">
    <property type="entry name" value="FAD/NAD(P)-binding domain"/>
    <property type="match status" value="1"/>
</dbReference>
<feature type="compositionally biased region" description="Gly residues" evidence="7">
    <location>
        <begin position="25"/>
        <end position="51"/>
    </location>
</feature>
<evidence type="ECO:0000259" key="8">
    <source>
        <dbReference type="Pfam" id="PF01266"/>
    </source>
</evidence>
<dbReference type="InterPro" id="IPR038299">
    <property type="entry name" value="DAO_C_sf"/>
</dbReference>
<feature type="domain" description="Alpha-glycerophosphate oxidase C-terminal" evidence="9">
    <location>
        <begin position="493"/>
        <end position="615"/>
    </location>
</feature>
<dbReference type="Gene3D" id="1.10.8.870">
    <property type="entry name" value="Alpha-glycerophosphate oxidase, cap domain"/>
    <property type="match status" value="1"/>
</dbReference>
<dbReference type="InterPro" id="IPR006076">
    <property type="entry name" value="FAD-dep_OxRdtase"/>
</dbReference>
<keyword evidence="3 6" id="KW-0285">Flavoprotein</keyword>
<evidence type="ECO:0000256" key="5">
    <source>
        <dbReference type="ARBA" id="ARBA00023002"/>
    </source>
</evidence>
<dbReference type="Proteomes" id="UP000621500">
    <property type="component" value="Unassembled WGS sequence"/>
</dbReference>
<evidence type="ECO:0000313" key="10">
    <source>
        <dbReference type="EMBL" id="GIG96298.1"/>
    </source>
</evidence>
<accession>A0ABQ4ENQ9</accession>
<dbReference type="Pfam" id="PF01266">
    <property type="entry name" value="DAO"/>
    <property type="match status" value="1"/>
</dbReference>
<dbReference type="PROSITE" id="PS00977">
    <property type="entry name" value="FAD_G3PDH_1"/>
    <property type="match status" value="1"/>
</dbReference>
<reference evidence="10 11" key="1">
    <citation type="submission" date="2021-01" db="EMBL/GenBank/DDBJ databases">
        <title>Whole genome shotgun sequence of Plantactinospora mayteni NBRC 109088.</title>
        <authorList>
            <person name="Komaki H."/>
            <person name="Tamura T."/>
        </authorList>
    </citation>
    <scope>NUCLEOTIDE SEQUENCE [LARGE SCALE GENOMIC DNA]</scope>
    <source>
        <strain evidence="10 11">NBRC 109088</strain>
    </source>
</reference>
<sequence length="674" mass="71747">MHQHFTLQRKVYGHCQSSADDSAGGDTGDSAGGDTEGFAGGDTGGSAGSGTRGARPGHRCRYRGRVRDPSLSRNTASRLSPSRRAADLRRLRSERFDVLVIGGGVTGAGAALDAASRGLKVALVEARDFASGTSSRSSKLIHGGLRYLEQLEFHLVHEALTERGLLATRLAPHLVRPVPILVPLPPGSGPAGLVSRAWRRSYYGTGVAAYDAFAGVFGGGRGMPLHRHLTREGARRTFPSLRADAVSGAIRYYDGQVDDARLVVTLARTAASLGAAMVTSARVVGLIRQAREVTGVRVRDMEAPPGSPDAEFEVRARTVIAATGVWSDDMSELLGDVGVRRGLRVRASKGVHLVVPRSAITGEAGLILRTPTSVLFVIPWGGHWIIGTTDTDWQLDRAHPAASARDIEYLLDQVNTVLDRPLTTADIEGAYAGLRPLLSGEADSTSKLSREHAVYEPMLGLLLVAGGKYTTYRVMAADVVDRAARRLGGVRPSRTADLPLLGADGYAALWRDRADLARRHGVPAGVVEHLLERYGNLTTHLLDMVDADPLLGSPLAGAPEYLAAEVAYAARAEGALHLDDVLTRRTRISFETPHRGVESAEQAAEIMGQVLGWDAPVRAREVEHYLARVQAERQSQRMPDDATADAARVGAPDVRGFAADRGAGAGLDGVELPG</sequence>
<dbReference type="Pfam" id="PF16901">
    <property type="entry name" value="DAO_C"/>
    <property type="match status" value="1"/>
</dbReference>
<keyword evidence="4" id="KW-0274">FAD</keyword>
<evidence type="ECO:0000313" key="11">
    <source>
        <dbReference type="Proteomes" id="UP000621500"/>
    </source>
</evidence>
<dbReference type="InterPro" id="IPR036188">
    <property type="entry name" value="FAD/NAD-bd_sf"/>
</dbReference>
<evidence type="ECO:0000259" key="9">
    <source>
        <dbReference type="Pfam" id="PF16901"/>
    </source>
</evidence>
<feature type="compositionally biased region" description="Basic residues" evidence="7">
    <location>
        <begin position="55"/>
        <end position="64"/>
    </location>
</feature>
<gene>
    <name evidence="10" type="ORF">Pma05_28710</name>
</gene>
<evidence type="ECO:0000256" key="1">
    <source>
        <dbReference type="ARBA" id="ARBA00001974"/>
    </source>
</evidence>
<comment type="caution">
    <text evidence="10">The sequence shown here is derived from an EMBL/GenBank/DDBJ whole genome shotgun (WGS) entry which is preliminary data.</text>
</comment>